<comment type="caution">
    <text evidence="1">The sequence shown here is derived from an EMBL/GenBank/DDBJ whole genome shotgun (WGS) entry which is preliminary data.</text>
</comment>
<name>A0ABT8YDS1_9SPHN</name>
<dbReference type="Proteomes" id="UP001169764">
    <property type="component" value="Unassembled WGS sequence"/>
</dbReference>
<accession>A0ABT8YDS1</accession>
<reference evidence="1" key="1">
    <citation type="submission" date="2023-07" db="EMBL/GenBank/DDBJ databases">
        <authorList>
            <person name="Kim M."/>
        </authorList>
    </citation>
    <scope>NUCLEOTIDE SEQUENCE</scope>
    <source>
        <strain evidence="1">BIUV-7</strain>
    </source>
</reference>
<evidence type="ECO:0000313" key="2">
    <source>
        <dbReference type="Proteomes" id="UP001169764"/>
    </source>
</evidence>
<sequence>MKAQGLEARMQGHIEYRNDGAAGIVRIKGSGLWSVAMIEEHFGELKAMLSALREQGKAVRVLVDMSGAAVQPPEVAAVIRTATQDIYEPGDRIAMIVGSTLAKMQMRRLVDNDVMKLFVSAQASENWLRAYEPVDRAERQASMGGRR</sequence>
<organism evidence="1 2">
    <name type="scientific">Sphingomonas natans</name>
    <dbReference type="NCBI Taxonomy" id="3063330"/>
    <lineage>
        <taxon>Bacteria</taxon>
        <taxon>Pseudomonadati</taxon>
        <taxon>Pseudomonadota</taxon>
        <taxon>Alphaproteobacteria</taxon>
        <taxon>Sphingomonadales</taxon>
        <taxon>Sphingomonadaceae</taxon>
        <taxon>Sphingomonas</taxon>
    </lineage>
</organism>
<evidence type="ECO:0000313" key="1">
    <source>
        <dbReference type="EMBL" id="MDO6416471.1"/>
    </source>
</evidence>
<keyword evidence="2" id="KW-1185">Reference proteome</keyword>
<proteinExistence type="predicted"/>
<protein>
    <recommendedName>
        <fullName evidence="3">STAS/SEC14 domain-containing protein</fullName>
    </recommendedName>
</protein>
<evidence type="ECO:0008006" key="3">
    <source>
        <dbReference type="Google" id="ProtNLM"/>
    </source>
</evidence>
<gene>
    <name evidence="1" type="ORF">Q4F19_18960</name>
</gene>
<dbReference type="EMBL" id="JAUOTP010000010">
    <property type="protein sequence ID" value="MDO6416471.1"/>
    <property type="molecule type" value="Genomic_DNA"/>
</dbReference>
<dbReference type="RefSeq" id="WP_303546033.1">
    <property type="nucleotide sequence ID" value="NZ_JAUOTP010000010.1"/>
</dbReference>